<accession>A0ABP9DB75</accession>
<dbReference type="SUPFAM" id="SSF158446">
    <property type="entry name" value="IVS-encoded protein-like"/>
    <property type="match status" value="1"/>
</dbReference>
<protein>
    <submittedName>
        <fullName evidence="1">Four helix bundle protein</fullName>
    </submittedName>
</protein>
<dbReference type="RefSeq" id="WP_345370984.1">
    <property type="nucleotide sequence ID" value="NZ_BAABJX010000026.1"/>
</dbReference>
<dbReference type="Proteomes" id="UP001500298">
    <property type="component" value="Unassembled WGS sequence"/>
</dbReference>
<dbReference type="NCBIfam" id="TIGR02436">
    <property type="entry name" value="four helix bundle protein"/>
    <property type="match status" value="1"/>
</dbReference>
<evidence type="ECO:0000313" key="2">
    <source>
        <dbReference type="Proteomes" id="UP001500298"/>
    </source>
</evidence>
<keyword evidence="2" id="KW-1185">Reference proteome</keyword>
<dbReference type="InterPro" id="IPR012657">
    <property type="entry name" value="23S_rRNA-intervening_sequence"/>
</dbReference>
<gene>
    <name evidence="1" type="ORF">GCM10023331_17290</name>
</gene>
<dbReference type="PANTHER" id="PTHR38471:SF2">
    <property type="entry name" value="FOUR HELIX BUNDLE PROTEIN"/>
    <property type="match status" value="1"/>
</dbReference>
<sequence>MYQFPYERLNVWKESMLLIKEVYQAIIKFPKSEDYALKSQLKRAVVSVTSNIAEGSARLSPKQQAYFFQMAYGSLIEVNCQLQIAVSLGYLEEESYKSLREHIRQISSQLSALRNRQFK</sequence>
<dbReference type="InterPro" id="IPR036583">
    <property type="entry name" value="23S_rRNA_IVS_sf"/>
</dbReference>
<comment type="caution">
    <text evidence="1">The sequence shown here is derived from an EMBL/GenBank/DDBJ whole genome shotgun (WGS) entry which is preliminary data.</text>
</comment>
<dbReference type="EMBL" id="BAABJX010000026">
    <property type="protein sequence ID" value="GAA4832622.1"/>
    <property type="molecule type" value="Genomic_DNA"/>
</dbReference>
<reference evidence="2" key="1">
    <citation type="journal article" date="2019" name="Int. J. Syst. Evol. Microbiol.">
        <title>The Global Catalogue of Microorganisms (GCM) 10K type strain sequencing project: providing services to taxonomists for standard genome sequencing and annotation.</title>
        <authorList>
            <consortium name="The Broad Institute Genomics Platform"/>
            <consortium name="The Broad Institute Genome Sequencing Center for Infectious Disease"/>
            <person name="Wu L."/>
            <person name="Ma J."/>
        </authorList>
    </citation>
    <scope>NUCLEOTIDE SEQUENCE [LARGE SCALE GENOMIC DNA]</scope>
    <source>
        <strain evidence="2">JCM 18326</strain>
    </source>
</reference>
<dbReference type="Gene3D" id="1.20.1440.60">
    <property type="entry name" value="23S rRNA-intervening sequence"/>
    <property type="match status" value="1"/>
</dbReference>
<dbReference type="CDD" id="cd16377">
    <property type="entry name" value="23S_rRNA_IVP_like"/>
    <property type="match status" value="1"/>
</dbReference>
<organism evidence="1 2">
    <name type="scientific">Algivirga pacifica</name>
    <dbReference type="NCBI Taxonomy" id="1162670"/>
    <lineage>
        <taxon>Bacteria</taxon>
        <taxon>Pseudomonadati</taxon>
        <taxon>Bacteroidota</taxon>
        <taxon>Cytophagia</taxon>
        <taxon>Cytophagales</taxon>
        <taxon>Flammeovirgaceae</taxon>
        <taxon>Algivirga</taxon>
    </lineage>
</organism>
<dbReference type="PANTHER" id="PTHR38471">
    <property type="entry name" value="FOUR HELIX BUNDLE PROTEIN"/>
    <property type="match status" value="1"/>
</dbReference>
<proteinExistence type="predicted"/>
<evidence type="ECO:0000313" key="1">
    <source>
        <dbReference type="EMBL" id="GAA4832622.1"/>
    </source>
</evidence>
<name>A0ABP9DB75_9BACT</name>
<dbReference type="Pfam" id="PF05635">
    <property type="entry name" value="23S_rRNA_IVP"/>
    <property type="match status" value="1"/>
</dbReference>